<evidence type="ECO:0000313" key="3">
    <source>
        <dbReference type="EMBL" id="NXT58885.1"/>
    </source>
</evidence>
<organism evidence="3 4">
    <name type="scientific">Pluvianellus socialis</name>
    <name type="common">Magellanic plover</name>
    <dbReference type="NCBI Taxonomy" id="227228"/>
    <lineage>
        <taxon>Eukaryota</taxon>
        <taxon>Metazoa</taxon>
        <taxon>Chordata</taxon>
        <taxon>Craniata</taxon>
        <taxon>Vertebrata</taxon>
        <taxon>Euteleostomi</taxon>
        <taxon>Archelosauria</taxon>
        <taxon>Archosauria</taxon>
        <taxon>Dinosauria</taxon>
        <taxon>Saurischia</taxon>
        <taxon>Theropoda</taxon>
        <taxon>Coelurosauria</taxon>
        <taxon>Aves</taxon>
        <taxon>Neognathae</taxon>
        <taxon>Neoaves</taxon>
        <taxon>Charadriiformes</taxon>
        <taxon>Charadriidae</taxon>
        <taxon>Pluvianellus</taxon>
    </lineage>
</organism>
<accession>A0A7L3DUN4</accession>
<evidence type="ECO:0000256" key="1">
    <source>
        <dbReference type="ARBA" id="ARBA00022729"/>
    </source>
</evidence>
<keyword evidence="4" id="KW-1185">Reference proteome</keyword>
<gene>
    <name evidence="3" type="primary">Prf1</name>
    <name evidence="3" type="ORF">PLUSOC_R14936</name>
</gene>
<dbReference type="GO" id="GO:0022829">
    <property type="term" value="F:wide pore channel activity"/>
    <property type="evidence" value="ECO:0007669"/>
    <property type="project" value="TreeGrafter"/>
</dbReference>
<dbReference type="PANTHER" id="PTHR46096">
    <property type="entry name" value="PERFORIN-1"/>
    <property type="match status" value="1"/>
</dbReference>
<dbReference type="SUPFAM" id="SSF49562">
    <property type="entry name" value="C2 domain (Calcium/lipid-binding domain, CaLB)"/>
    <property type="match status" value="1"/>
</dbReference>
<dbReference type="InterPro" id="IPR000008">
    <property type="entry name" value="C2_dom"/>
</dbReference>
<dbReference type="PANTHER" id="PTHR46096:SF3">
    <property type="entry name" value="PERFORIN-1"/>
    <property type="match status" value="1"/>
</dbReference>
<evidence type="ECO:0000313" key="4">
    <source>
        <dbReference type="Proteomes" id="UP000519225"/>
    </source>
</evidence>
<dbReference type="InterPro" id="IPR035892">
    <property type="entry name" value="C2_domain_sf"/>
</dbReference>
<dbReference type="GO" id="GO:0001913">
    <property type="term" value="P:T cell mediated cytotoxicity"/>
    <property type="evidence" value="ECO:0007669"/>
    <property type="project" value="TreeGrafter"/>
</dbReference>
<evidence type="ECO:0000259" key="2">
    <source>
        <dbReference type="PROSITE" id="PS50004"/>
    </source>
</evidence>
<comment type="caution">
    <text evidence="3">The sequence shown here is derived from an EMBL/GenBank/DDBJ whole genome shotgun (WGS) entry which is preliminary data.</text>
</comment>
<keyword evidence="1" id="KW-0732">Signal</keyword>
<dbReference type="AlphaFoldDB" id="A0A7L3DUN4"/>
<dbReference type="GO" id="GO:0051607">
    <property type="term" value="P:defense response to virus"/>
    <property type="evidence" value="ECO:0007669"/>
    <property type="project" value="TreeGrafter"/>
</dbReference>
<proteinExistence type="predicted"/>
<dbReference type="Pfam" id="PF00168">
    <property type="entry name" value="C2"/>
    <property type="match status" value="1"/>
</dbReference>
<protein>
    <submittedName>
        <fullName evidence="3">PERF protein</fullName>
    </submittedName>
</protein>
<feature type="non-terminal residue" evidence="3">
    <location>
        <position position="1"/>
    </location>
</feature>
<feature type="domain" description="C2" evidence="2">
    <location>
        <begin position="5"/>
        <end position="123"/>
    </location>
</feature>
<name>A0A7L3DUN4_PLUSO</name>
<dbReference type="InterPro" id="IPR052784">
    <property type="entry name" value="Perforin-1_pore-forming"/>
</dbReference>
<dbReference type="GO" id="GO:0001771">
    <property type="term" value="P:immunological synapse formation"/>
    <property type="evidence" value="ECO:0007669"/>
    <property type="project" value="TreeGrafter"/>
</dbReference>
<reference evidence="3 4" key="1">
    <citation type="submission" date="2019-09" db="EMBL/GenBank/DDBJ databases">
        <title>Bird 10,000 Genomes (B10K) Project - Family phase.</title>
        <authorList>
            <person name="Zhang G."/>
        </authorList>
    </citation>
    <scope>NUCLEOTIDE SEQUENCE [LARGE SCALE GENOMIC DNA]</scope>
    <source>
        <strain evidence="3">B10K-DU-012-14</strain>
        <tissue evidence="3">Blood</tissue>
    </source>
</reference>
<dbReference type="Proteomes" id="UP000519225">
    <property type="component" value="Unassembled WGS sequence"/>
</dbReference>
<feature type="non-terminal residue" evidence="3">
    <location>
        <position position="167"/>
    </location>
</feature>
<dbReference type="EMBL" id="VZTS01032533">
    <property type="protein sequence ID" value="NXT58885.1"/>
    <property type="molecule type" value="Genomic_DNA"/>
</dbReference>
<dbReference type="Gene3D" id="2.60.40.150">
    <property type="entry name" value="C2 domain"/>
    <property type="match status" value="1"/>
</dbReference>
<dbReference type="PROSITE" id="PS50004">
    <property type="entry name" value="C2"/>
    <property type="match status" value="1"/>
</dbReference>
<dbReference type="GO" id="GO:0016020">
    <property type="term" value="C:membrane"/>
    <property type="evidence" value="ECO:0007669"/>
    <property type="project" value="TreeGrafter"/>
</dbReference>
<sequence>CQCGCRPDAAFTGECCPRRRGLARLVVWVWGGRGWRGDHFSPTDAYVRVVLGEREGRTETAWNQERPRWGARLELGTVTLPPGEARLRLEGWDEDNKWDDDLLGVCREPLEAGGRRDGVCFPGGGRLEFSFQLSCGPSLGGSLCHDYVAQPPQGQGRPFRFSRWPPE</sequence>